<dbReference type="PRINTS" id="PR00344">
    <property type="entry name" value="BCTRLSENSOR"/>
</dbReference>
<name>A0ABV7CHD9_9GAMM</name>
<evidence type="ECO:0000259" key="15">
    <source>
        <dbReference type="PROSITE" id="PS50109"/>
    </source>
</evidence>
<dbReference type="InterPro" id="IPR003661">
    <property type="entry name" value="HisK_dim/P_dom"/>
</dbReference>
<dbReference type="Gene3D" id="6.10.340.10">
    <property type="match status" value="1"/>
</dbReference>
<dbReference type="CDD" id="cd06225">
    <property type="entry name" value="HAMP"/>
    <property type="match status" value="1"/>
</dbReference>
<feature type="domain" description="Histidine kinase" evidence="15">
    <location>
        <begin position="240"/>
        <end position="450"/>
    </location>
</feature>
<keyword evidence="13 14" id="KW-0472">Membrane</keyword>
<evidence type="ECO:0000256" key="11">
    <source>
        <dbReference type="ARBA" id="ARBA00022989"/>
    </source>
</evidence>
<evidence type="ECO:0000256" key="5">
    <source>
        <dbReference type="ARBA" id="ARBA00022553"/>
    </source>
</evidence>
<comment type="subcellular location">
    <subcellularLocation>
        <location evidence="2">Cell membrane</location>
        <topology evidence="2">Multi-pass membrane protein</topology>
    </subcellularLocation>
</comment>
<comment type="catalytic activity">
    <reaction evidence="1">
        <text>ATP + protein L-histidine = ADP + protein N-phospho-L-histidine.</text>
        <dbReference type="EC" id="2.7.13.3"/>
    </reaction>
</comment>
<dbReference type="Pfam" id="PF00672">
    <property type="entry name" value="HAMP"/>
    <property type="match status" value="1"/>
</dbReference>
<dbReference type="GO" id="GO:0005524">
    <property type="term" value="F:ATP binding"/>
    <property type="evidence" value="ECO:0007669"/>
    <property type="project" value="UniProtKB-KW"/>
</dbReference>
<dbReference type="RefSeq" id="WP_377121790.1">
    <property type="nucleotide sequence ID" value="NZ_JBHRSD010000010.1"/>
</dbReference>
<dbReference type="InterPro" id="IPR050398">
    <property type="entry name" value="HssS/ArlS-like"/>
</dbReference>
<gene>
    <name evidence="17" type="ORF">ACFOEE_05660</name>
</gene>
<comment type="caution">
    <text evidence="17">The sequence shown here is derived from an EMBL/GenBank/DDBJ whole genome shotgun (WGS) entry which is preliminary data.</text>
</comment>
<evidence type="ECO:0000256" key="6">
    <source>
        <dbReference type="ARBA" id="ARBA00022679"/>
    </source>
</evidence>
<dbReference type="SMART" id="SM00388">
    <property type="entry name" value="HisKA"/>
    <property type="match status" value="1"/>
</dbReference>
<evidence type="ECO:0000256" key="7">
    <source>
        <dbReference type="ARBA" id="ARBA00022692"/>
    </source>
</evidence>
<keyword evidence="9" id="KW-0418">Kinase</keyword>
<evidence type="ECO:0000259" key="16">
    <source>
        <dbReference type="PROSITE" id="PS50885"/>
    </source>
</evidence>
<dbReference type="Pfam" id="PF02518">
    <property type="entry name" value="HATPase_c"/>
    <property type="match status" value="1"/>
</dbReference>
<dbReference type="SUPFAM" id="SSF47384">
    <property type="entry name" value="Homodimeric domain of signal transducing histidine kinase"/>
    <property type="match status" value="1"/>
</dbReference>
<protein>
    <recommendedName>
        <fullName evidence="3">histidine kinase</fullName>
        <ecNumber evidence="3">2.7.13.3</ecNumber>
    </recommendedName>
</protein>
<dbReference type="SUPFAM" id="SSF55874">
    <property type="entry name" value="ATPase domain of HSP90 chaperone/DNA topoisomerase II/histidine kinase"/>
    <property type="match status" value="1"/>
</dbReference>
<sequence>MRSLTLNVFVWFWLTILAMLIMLVTLSSLRSEVVKTRPLPEHAIENLHHLAKNLERKAAGDPSKLNTLIRSPRFSQSRWLYLSHTDIEKSLSSQDNDLGLDFSHLYVAAESPPFVLFTERYSAHGPALVVVGTEQYQLYQIRPLREPPIYLRIRFMPLWEKALAILLPSLLFSWWFSRRLTRPIDALSRAAKRFANGDLSARVEHQSKPQYELALLSDEFNQMAQRIADNMSAQKRLLGDVSHELRSPLTRLLLACGLLESELSEAQMRHLNRIIKEGHSIEDMLQNVLMLSRLEGQNQMLDIAEASMAAVLGEVLNDAAFEAESLGKTLYQNYPQAAQLRCDMVLLASAIENILRNALKYAHQQVYFSVEQDAQQWRFVIYDDGPGVSDEVLDKLCEPFYRTSESRSRDSGGIGLGLAIAHRAILAHHGKLSLSHQHPHGLRAEIMIPL</sequence>
<proteinExistence type="predicted"/>
<dbReference type="EC" id="2.7.13.3" evidence="3"/>
<dbReference type="EMBL" id="JBHRSD010000010">
    <property type="protein sequence ID" value="MFC3031997.1"/>
    <property type="molecule type" value="Genomic_DNA"/>
</dbReference>
<keyword evidence="5" id="KW-0597">Phosphoprotein</keyword>
<dbReference type="PROSITE" id="PS50885">
    <property type="entry name" value="HAMP"/>
    <property type="match status" value="1"/>
</dbReference>
<dbReference type="Gene3D" id="3.30.565.10">
    <property type="entry name" value="Histidine kinase-like ATPase, C-terminal domain"/>
    <property type="match status" value="1"/>
</dbReference>
<keyword evidence="8" id="KW-0547">Nucleotide-binding</keyword>
<dbReference type="InterPro" id="IPR036097">
    <property type="entry name" value="HisK_dim/P_sf"/>
</dbReference>
<organism evidence="17 18">
    <name type="scientific">Pseudoalteromonas fenneropenaei</name>
    <dbReference type="NCBI Taxonomy" id="1737459"/>
    <lineage>
        <taxon>Bacteria</taxon>
        <taxon>Pseudomonadati</taxon>
        <taxon>Pseudomonadota</taxon>
        <taxon>Gammaproteobacteria</taxon>
        <taxon>Alteromonadales</taxon>
        <taxon>Pseudoalteromonadaceae</taxon>
        <taxon>Pseudoalteromonas</taxon>
    </lineage>
</organism>
<keyword evidence="7 14" id="KW-0812">Transmembrane</keyword>
<dbReference type="InterPro" id="IPR036890">
    <property type="entry name" value="HATPase_C_sf"/>
</dbReference>
<evidence type="ECO:0000256" key="12">
    <source>
        <dbReference type="ARBA" id="ARBA00023012"/>
    </source>
</evidence>
<keyword evidence="10 17" id="KW-0067">ATP-binding</keyword>
<dbReference type="Proteomes" id="UP001595453">
    <property type="component" value="Unassembled WGS sequence"/>
</dbReference>
<dbReference type="CDD" id="cd00082">
    <property type="entry name" value="HisKA"/>
    <property type="match status" value="1"/>
</dbReference>
<dbReference type="PROSITE" id="PS50109">
    <property type="entry name" value="HIS_KIN"/>
    <property type="match status" value="1"/>
</dbReference>
<evidence type="ECO:0000256" key="2">
    <source>
        <dbReference type="ARBA" id="ARBA00004651"/>
    </source>
</evidence>
<evidence type="ECO:0000256" key="13">
    <source>
        <dbReference type="ARBA" id="ARBA00023136"/>
    </source>
</evidence>
<dbReference type="InterPro" id="IPR003660">
    <property type="entry name" value="HAMP_dom"/>
</dbReference>
<dbReference type="InterPro" id="IPR003594">
    <property type="entry name" value="HATPase_dom"/>
</dbReference>
<dbReference type="SUPFAM" id="SSF158472">
    <property type="entry name" value="HAMP domain-like"/>
    <property type="match status" value="1"/>
</dbReference>
<dbReference type="PANTHER" id="PTHR45528:SF1">
    <property type="entry name" value="SENSOR HISTIDINE KINASE CPXA"/>
    <property type="match status" value="1"/>
</dbReference>
<evidence type="ECO:0000256" key="10">
    <source>
        <dbReference type="ARBA" id="ARBA00022840"/>
    </source>
</evidence>
<keyword evidence="4" id="KW-1003">Cell membrane</keyword>
<feature type="transmembrane region" description="Helical" evidence="14">
    <location>
        <begin position="6"/>
        <end position="29"/>
    </location>
</feature>
<evidence type="ECO:0000256" key="3">
    <source>
        <dbReference type="ARBA" id="ARBA00012438"/>
    </source>
</evidence>
<dbReference type="InterPro" id="IPR005467">
    <property type="entry name" value="His_kinase_dom"/>
</dbReference>
<keyword evidence="12" id="KW-0902">Two-component regulatory system</keyword>
<evidence type="ECO:0000256" key="14">
    <source>
        <dbReference type="SAM" id="Phobius"/>
    </source>
</evidence>
<evidence type="ECO:0000313" key="17">
    <source>
        <dbReference type="EMBL" id="MFC3031997.1"/>
    </source>
</evidence>
<dbReference type="SMART" id="SM00304">
    <property type="entry name" value="HAMP"/>
    <property type="match status" value="1"/>
</dbReference>
<evidence type="ECO:0000256" key="8">
    <source>
        <dbReference type="ARBA" id="ARBA00022741"/>
    </source>
</evidence>
<evidence type="ECO:0000313" key="18">
    <source>
        <dbReference type="Proteomes" id="UP001595453"/>
    </source>
</evidence>
<accession>A0ABV7CHD9</accession>
<keyword evidence="18" id="KW-1185">Reference proteome</keyword>
<evidence type="ECO:0000256" key="1">
    <source>
        <dbReference type="ARBA" id="ARBA00000085"/>
    </source>
</evidence>
<evidence type="ECO:0000256" key="9">
    <source>
        <dbReference type="ARBA" id="ARBA00022777"/>
    </source>
</evidence>
<dbReference type="Gene3D" id="1.10.287.130">
    <property type="match status" value="1"/>
</dbReference>
<dbReference type="InterPro" id="IPR004358">
    <property type="entry name" value="Sig_transdc_His_kin-like_C"/>
</dbReference>
<evidence type="ECO:0000256" key="4">
    <source>
        <dbReference type="ARBA" id="ARBA00022475"/>
    </source>
</evidence>
<dbReference type="SMART" id="SM00387">
    <property type="entry name" value="HATPase_c"/>
    <property type="match status" value="1"/>
</dbReference>
<dbReference type="Pfam" id="PF00512">
    <property type="entry name" value="HisKA"/>
    <property type="match status" value="1"/>
</dbReference>
<keyword evidence="6" id="KW-0808">Transferase</keyword>
<keyword evidence="11 14" id="KW-1133">Transmembrane helix</keyword>
<feature type="domain" description="HAMP" evidence="16">
    <location>
        <begin position="178"/>
        <end position="232"/>
    </location>
</feature>
<dbReference type="PANTHER" id="PTHR45528">
    <property type="entry name" value="SENSOR HISTIDINE KINASE CPXA"/>
    <property type="match status" value="1"/>
</dbReference>
<reference evidence="18" key="1">
    <citation type="journal article" date="2019" name="Int. J. Syst. Evol. Microbiol.">
        <title>The Global Catalogue of Microorganisms (GCM) 10K type strain sequencing project: providing services to taxonomists for standard genome sequencing and annotation.</title>
        <authorList>
            <consortium name="The Broad Institute Genomics Platform"/>
            <consortium name="The Broad Institute Genome Sequencing Center for Infectious Disease"/>
            <person name="Wu L."/>
            <person name="Ma J."/>
        </authorList>
    </citation>
    <scope>NUCLEOTIDE SEQUENCE [LARGE SCALE GENOMIC DNA]</scope>
    <source>
        <strain evidence="18">KCTC 42730</strain>
    </source>
</reference>